<evidence type="ECO:0000313" key="3">
    <source>
        <dbReference type="Proteomes" id="UP000037035"/>
    </source>
</evidence>
<dbReference type="OrthoDB" id="5101518at2759"/>
<gene>
    <name evidence="2" type="ORF">VP01_3123g4</name>
</gene>
<dbReference type="AlphaFoldDB" id="A0A0L6UZ91"/>
<proteinExistence type="predicted"/>
<dbReference type="Proteomes" id="UP000037035">
    <property type="component" value="Unassembled WGS sequence"/>
</dbReference>
<protein>
    <recommendedName>
        <fullName evidence="1">Tf2-1-like SH3-like domain-containing protein</fullName>
    </recommendedName>
</protein>
<evidence type="ECO:0000259" key="1">
    <source>
        <dbReference type="Pfam" id="PF24626"/>
    </source>
</evidence>
<dbReference type="InterPro" id="IPR056924">
    <property type="entry name" value="SH3_Tf2-1"/>
</dbReference>
<evidence type="ECO:0000313" key="2">
    <source>
        <dbReference type="EMBL" id="KNZ53833.1"/>
    </source>
</evidence>
<accession>A0A0L6UZ91</accession>
<comment type="caution">
    <text evidence="2">The sequence shown here is derived from an EMBL/GenBank/DDBJ whole genome shotgun (WGS) entry which is preliminary data.</text>
</comment>
<dbReference type="Pfam" id="PF24626">
    <property type="entry name" value="SH3_Tf2-1"/>
    <property type="match status" value="1"/>
</dbReference>
<sequence>MSNRNPGSSLECKVPQYKACYWVWLSSRNILSQKPSSKLYFKQLGIFRIDISMGKDFYLLILLKDLSCIHPVFHKSLLLPFLDPASFPVCIYSELLVDNPHWNHTFRKKMMLKQY</sequence>
<dbReference type="EMBL" id="LAVV01008084">
    <property type="protein sequence ID" value="KNZ53833.1"/>
    <property type="molecule type" value="Genomic_DNA"/>
</dbReference>
<organism evidence="2 3">
    <name type="scientific">Puccinia sorghi</name>
    <dbReference type="NCBI Taxonomy" id="27349"/>
    <lineage>
        <taxon>Eukaryota</taxon>
        <taxon>Fungi</taxon>
        <taxon>Dikarya</taxon>
        <taxon>Basidiomycota</taxon>
        <taxon>Pucciniomycotina</taxon>
        <taxon>Pucciniomycetes</taxon>
        <taxon>Pucciniales</taxon>
        <taxon>Pucciniaceae</taxon>
        <taxon>Puccinia</taxon>
    </lineage>
</organism>
<feature type="domain" description="Tf2-1-like SH3-like" evidence="1">
    <location>
        <begin position="22"/>
        <end position="81"/>
    </location>
</feature>
<reference evidence="2 3" key="1">
    <citation type="submission" date="2015-08" db="EMBL/GenBank/DDBJ databases">
        <title>Next Generation Sequencing and Analysis of the Genome of Puccinia sorghi L Schw, the Causal Agent of Maize Common Rust.</title>
        <authorList>
            <person name="Rochi L."/>
            <person name="Burguener G."/>
            <person name="Darino M."/>
            <person name="Turjanski A."/>
            <person name="Kreff E."/>
            <person name="Dieguez M.J."/>
            <person name="Sacco F."/>
        </authorList>
    </citation>
    <scope>NUCLEOTIDE SEQUENCE [LARGE SCALE GENOMIC DNA]</scope>
    <source>
        <strain evidence="2 3">RO10H11247</strain>
    </source>
</reference>
<name>A0A0L6UZ91_9BASI</name>
<dbReference type="VEuPathDB" id="FungiDB:VP01_3123g4"/>
<keyword evidence="3" id="KW-1185">Reference proteome</keyword>